<evidence type="ECO:0000313" key="2">
    <source>
        <dbReference type="EMBL" id="PYB83466.1"/>
    </source>
</evidence>
<dbReference type="AlphaFoldDB" id="A0A2V4J1T0"/>
<dbReference type="InterPro" id="IPR014914">
    <property type="entry name" value="RES_dom"/>
</dbReference>
<organism evidence="2 3">
    <name type="scientific">Pseudomonas soli</name>
    <dbReference type="NCBI Taxonomy" id="1306993"/>
    <lineage>
        <taxon>Bacteria</taxon>
        <taxon>Pseudomonadati</taxon>
        <taxon>Pseudomonadota</taxon>
        <taxon>Gammaproteobacteria</taxon>
        <taxon>Pseudomonadales</taxon>
        <taxon>Pseudomonadaceae</taxon>
        <taxon>Pseudomonas</taxon>
    </lineage>
</organism>
<accession>A0A2V4J1T0</accession>
<proteinExistence type="predicted"/>
<evidence type="ECO:0000259" key="1">
    <source>
        <dbReference type="SMART" id="SM00953"/>
    </source>
</evidence>
<dbReference type="RefSeq" id="WP_110699485.1">
    <property type="nucleotide sequence ID" value="NZ_QJRO01000004.1"/>
</dbReference>
<dbReference type="Pfam" id="PF08808">
    <property type="entry name" value="RES"/>
    <property type="match status" value="1"/>
</dbReference>
<dbReference type="EMBL" id="QJRO01000004">
    <property type="protein sequence ID" value="PYB83466.1"/>
    <property type="molecule type" value="Genomic_DNA"/>
</dbReference>
<dbReference type="Proteomes" id="UP000247620">
    <property type="component" value="Unassembled WGS sequence"/>
</dbReference>
<sequence>MSYRLLNDLFADAEDKVQAWICRDCLGDWIIASQAMTLRERRTCCACEREVEKARDIQMIADRIQGELPKYFEVVPSAEEAVGFELAQVVGLSIDCGSEKANALIATLLVNPEASTEGFYRAGQRYRQTPAGTFAVLRDEVISEWQGFAHELIHGRRYFNQDVQNFFGSLVCEALRAKPHEGAEIPLVVKTLAAGSELFRARIARSEKELQEILENPGAQLSAPPKLSAANNRMSAAGMPLLYVSQTLETCVAEVRPSIGDTVVVGTFSPTRDMTIFDFTALEGEFHHEALSLFERGQQQRARHRHMLRLLHEELGRPLRAQDTDYVMTQALTEFIRYHKGVEFDGVAFRSVQNKEGINYVLFDSGDESRRKSPDWTPEFAVVLSEADVKVKTIQAVHYGLSDAQPSALTLTVQANG</sequence>
<reference evidence="2 3" key="1">
    <citation type="submission" date="2018-06" db="EMBL/GenBank/DDBJ databases">
        <title>Pseudomonas diversity within urban Lake Michigan freshwaters.</title>
        <authorList>
            <person name="Batrich M."/>
            <person name="Hatzopoulos T."/>
            <person name="Putonti C."/>
        </authorList>
    </citation>
    <scope>NUCLEOTIDE SEQUENCE [LARGE SCALE GENOMIC DNA]</scope>
    <source>
        <strain evidence="2 3">LBp-160603</strain>
    </source>
</reference>
<comment type="caution">
    <text evidence="2">The sequence shown here is derived from an EMBL/GenBank/DDBJ whole genome shotgun (WGS) entry which is preliminary data.</text>
</comment>
<name>A0A2V4J1T0_9PSED</name>
<dbReference type="SMART" id="SM00953">
    <property type="entry name" value="RES"/>
    <property type="match status" value="1"/>
</dbReference>
<feature type="domain" description="RES" evidence="1">
    <location>
        <begin position="217"/>
        <end position="374"/>
    </location>
</feature>
<evidence type="ECO:0000313" key="3">
    <source>
        <dbReference type="Proteomes" id="UP000247620"/>
    </source>
</evidence>
<protein>
    <recommendedName>
        <fullName evidence="1">RES domain-containing protein</fullName>
    </recommendedName>
</protein>
<gene>
    <name evidence="2" type="ORF">DMX07_09375</name>
</gene>